<keyword evidence="3" id="KW-1185">Reference proteome</keyword>
<evidence type="ECO:0000313" key="3">
    <source>
        <dbReference type="Proteomes" id="UP001623008"/>
    </source>
</evidence>
<sequence length="556" mass="61828">MPKHPRTNLPPRIDNVYPHTSRPPEAQVPVFRPPDLAPNLAVDTVAPPNTRFGLSPSSEQNSLSPIAAQISVSPVVTGSPPVHAAVNPLADYLLKPAMLRGMQPANAEGFRYIVGRTFADVENIGTVHIEFDQALKAYRMTDLYGRLPPGPVLFKNATEPTWWAQDTNPLKRPPPRPALPPDPSPQAGDAWAALLDGPFKSLHPGKTPDELAELLRAYNLSPAQHARLFGDLRQQAGIPQWAIQHKLQSEDASNPRRFDQLRQEIEPLIPHLRNQSLGNLVDFEDSMSRAFLDGFLETLGYQQNIHNMLYRTDIPALFRGDDRTPFELARDQKMLPRMKHKAGTTTDTPISASLSFDEAVTIYAGFKPPPEYLKYNYQTDTRPPRNPNKPQADSESSESESSDSSQTSGSDNSDMIRRRQRFMFTYVIDTRGMEVVLSHENAVFNSKGKNKDAWLPEDAFEAHLSVPKRDGIPSNRLWVVNSTGTRAANILDLNREAGVRGERIESDTLGGAKNKYEYDALIDRVAAAGKPILQVKRGMFADDIAWPETAESSNPV</sequence>
<name>A0ABW8QVN5_9PSED</name>
<organism evidence="2 3">
    <name type="scientific">Pseudomonas pergaminensis</name>
    <dbReference type="NCBI Taxonomy" id="2853159"/>
    <lineage>
        <taxon>Bacteria</taxon>
        <taxon>Pseudomonadati</taxon>
        <taxon>Pseudomonadota</taxon>
        <taxon>Gammaproteobacteria</taxon>
        <taxon>Pseudomonadales</taxon>
        <taxon>Pseudomonadaceae</taxon>
        <taxon>Pseudomonas</taxon>
    </lineage>
</organism>
<evidence type="ECO:0000313" key="2">
    <source>
        <dbReference type="EMBL" id="MFK9003694.1"/>
    </source>
</evidence>
<reference evidence="2 3" key="1">
    <citation type="submission" date="2024-11" db="EMBL/GenBank/DDBJ databases">
        <authorList>
            <person name="Lucas J.A."/>
        </authorList>
    </citation>
    <scope>NUCLEOTIDE SEQUENCE [LARGE SCALE GENOMIC DNA]</scope>
    <source>
        <strain evidence="2 3">Z 7.15</strain>
    </source>
</reference>
<comment type="caution">
    <text evidence="2">The sequence shown here is derived from an EMBL/GenBank/DDBJ whole genome shotgun (WGS) entry which is preliminary data.</text>
</comment>
<accession>A0ABW8QVN5</accession>
<gene>
    <name evidence="2" type="ORF">ACJEBJ_06120</name>
</gene>
<dbReference type="RefSeq" id="WP_406596878.1">
    <property type="nucleotide sequence ID" value="NZ_JBJHQF010000006.1"/>
</dbReference>
<feature type="region of interest" description="Disordered" evidence="1">
    <location>
        <begin position="164"/>
        <end position="188"/>
    </location>
</feature>
<feature type="region of interest" description="Disordered" evidence="1">
    <location>
        <begin position="373"/>
        <end position="415"/>
    </location>
</feature>
<protein>
    <submittedName>
        <fullName evidence="2">Uncharacterized protein</fullName>
    </submittedName>
</protein>
<evidence type="ECO:0000256" key="1">
    <source>
        <dbReference type="SAM" id="MobiDB-lite"/>
    </source>
</evidence>
<feature type="region of interest" description="Disordered" evidence="1">
    <location>
        <begin position="1"/>
        <end position="26"/>
    </location>
</feature>
<feature type="compositionally biased region" description="Pro residues" evidence="1">
    <location>
        <begin position="171"/>
        <end position="184"/>
    </location>
</feature>
<proteinExistence type="predicted"/>
<dbReference type="EMBL" id="JBJHQF010000006">
    <property type="protein sequence ID" value="MFK9003694.1"/>
    <property type="molecule type" value="Genomic_DNA"/>
</dbReference>
<feature type="compositionally biased region" description="Low complexity" evidence="1">
    <location>
        <begin position="402"/>
        <end position="413"/>
    </location>
</feature>
<dbReference type="Proteomes" id="UP001623008">
    <property type="component" value="Unassembled WGS sequence"/>
</dbReference>